<dbReference type="SUPFAM" id="SSF50685">
    <property type="entry name" value="Barwin-like endoglucanases"/>
    <property type="match status" value="1"/>
</dbReference>
<name>A0AA40E2V2_9PEZI</name>
<evidence type="ECO:0000256" key="1">
    <source>
        <dbReference type="ARBA" id="ARBA00022729"/>
    </source>
</evidence>
<sequence length="99" mass="10804">GEITYYALGLGACGFDDSGKDYTQNIVALSHELMGTQSNGNPYCDRTITVSYKGKTTTAVVRDKCMGCAIDNIDGSEKLFTDLGEPLGTGRYTVDWWFN</sequence>
<dbReference type="EMBL" id="JAUKUA010000003">
    <property type="protein sequence ID" value="KAK0720603.1"/>
    <property type="molecule type" value="Genomic_DNA"/>
</dbReference>
<gene>
    <name evidence="2" type="ORF">B0H67DRAFT_487146</name>
</gene>
<organism evidence="2 3">
    <name type="scientific">Lasiosphaeris hirsuta</name>
    <dbReference type="NCBI Taxonomy" id="260670"/>
    <lineage>
        <taxon>Eukaryota</taxon>
        <taxon>Fungi</taxon>
        <taxon>Dikarya</taxon>
        <taxon>Ascomycota</taxon>
        <taxon>Pezizomycotina</taxon>
        <taxon>Sordariomycetes</taxon>
        <taxon>Sordariomycetidae</taxon>
        <taxon>Sordariales</taxon>
        <taxon>Lasiosphaeriaceae</taxon>
        <taxon>Lasiosphaeris</taxon>
    </lineage>
</organism>
<dbReference type="PANTHER" id="PTHR31836">
    <property type="match status" value="1"/>
</dbReference>
<protein>
    <submittedName>
        <fullName evidence="2">RlpA-like double-psi beta-barrel-protein domain-containing protein-containing protein</fullName>
    </submittedName>
</protein>
<evidence type="ECO:0000313" key="3">
    <source>
        <dbReference type="Proteomes" id="UP001172102"/>
    </source>
</evidence>
<dbReference type="Proteomes" id="UP001172102">
    <property type="component" value="Unassembled WGS sequence"/>
</dbReference>
<comment type="caution">
    <text evidence="2">The sequence shown here is derived from an EMBL/GenBank/DDBJ whole genome shotgun (WGS) entry which is preliminary data.</text>
</comment>
<dbReference type="InterPro" id="IPR036908">
    <property type="entry name" value="RlpA-like_sf"/>
</dbReference>
<reference evidence="2" key="1">
    <citation type="submission" date="2023-06" db="EMBL/GenBank/DDBJ databases">
        <title>Genome-scale phylogeny and comparative genomics of the fungal order Sordariales.</title>
        <authorList>
            <consortium name="Lawrence Berkeley National Laboratory"/>
            <person name="Hensen N."/>
            <person name="Bonometti L."/>
            <person name="Westerberg I."/>
            <person name="Brannstrom I.O."/>
            <person name="Guillou S."/>
            <person name="Cros-Aarteil S."/>
            <person name="Calhoun S."/>
            <person name="Haridas S."/>
            <person name="Kuo A."/>
            <person name="Mondo S."/>
            <person name="Pangilinan J."/>
            <person name="Riley R."/>
            <person name="Labutti K."/>
            <person name="Andreopoulos B."/>
            <person name="Lipzen A."/>
            <person name="Chen C."/>
            <person name="Yanf M."/>
            <person name="Daum C."/>
            <person name="Ng V."/>
            <person name="Clum A."/>
            <person name="Steindorff A."/>
            <person name="Ohm R."/>
            <person name="Martin F."/>
            <person name="Silar P."/>
            <person name="Natvig D."/>
            <person name="Lalanne C."/>
            <person name="Gautier V."/>
            <person name="Ament-Velasquez S.L."/>
            <person name="Kruys A."/>
            <person name="Hutchinson M.I."/>
            <person name="Powell A.J."/>
            <person name="Barry K."/>
            <person name="Miller A.N."/>
            <person name="Grigoriev I.V."/>
            <person name="Debuchy R."/>
            <person name="Gladieux P."/>
            <person name="Thoren M.H."/>
            <person name="Johannesson H."/>
        </authorList>
    </citation>
    <scope>NUCLEOTIDE SEQUENCE</scope>
    <source>
        <strain evidence="2">SMH4607-1</strain>
    </source>
</reference>
<accession>A0AA40E2V2</accession>
<proteinExistence type="predicted"/>
<dbReference type="Gene3D" id="2.40.40.10">
    <property type="entry name" value="RlpA-like domain"/>
    <property type="match status" value="1"/>
</dbReference>
<dbReference type="CDD" id="cd22191">
    <property type="entry name" value="DPBB_RlpA_EXP_N-like"/>
    <property type="match status" value="1"/>
</dbReference>
<keyword evidence="3" id="KW-1185">Reference proteome</keyword>
<feature type="non-terminal residue" evidence="2">
    <location>
        <position position="1"/>
    </location>
</feature>
<dbReference type="InterPro" id="IPR051477">
    <property type="entry name" value="Expansin_CellWall"/>
</dbReference>
<dbReference type="PANTHER" id="PTHR31836:SF28">
    <property type="entry name" value="SRCR DOMAIN-CONTAINING PROTEIN-RELATED"/>
    <property type="match status" value="1"/>
</dbReference>
<evidence type="ECO:0000313" key="2">
    <source>
        <dbReference type="EMBL" id="KAK0720603.1"/>
    </source>
</evidence>
<keyword evidence="1" id="KW-0732">Signal</keyword>
<dbReference type="AlphaFoldDB" id="A0AA40E2V2"/>